<evidence type="ECO:0000313" key="1">
    <source>
        <dbReference type="EMBL" id="MBB3158040.1"/>
    </source>
</evidence>
<proteinExistence type="predicted"/>
<protein>
    <submittedName>
        <fullName evidence="1">Uncharacterized protein</fullName>
    </submittedName>
</protein>
<sequence length="179" mass="20006">MDLLLPALLTGTVVGAAVTGIMSLLKPVVDFWLAGLLKRQQDKAERRKLVEGVVDRLRTLRVDNVAAGREGRSPKYDLVLGAADEALLIHDRAFADYLSRDIENVSGFDALCRWEEDHGDGNGEMTAGEAARSARFDHLKELVKRTSEFAVTGKWEKEWAQQAVDLEKRMNKAWDETQP</sequence>
<gene>
    <name evidence="1" type="ORF">FHS07_001736</name>
</gene>
<reference evidence="1 2" key="1">
    <citation type="submission" date="2020-08" db="EMBL/GenBank/DDBJ databases">
        <title>Genomic Encyclopedia of Type Strains, Phase III (KMG-III): the genomes of soil and plant-associated and newly described type strains.</title>
        <authorList>
            <person name="Whitman W."/>
        </authorList>
    </citation>
    <scope>NUCLEOTIDE SEQUENCE [LARGE SCALE GENOMIC DNA]</scope>
    <source>
        <strain evidence="1 2">CECT 8356</strain>
    </source>
</reference>
<dbReference type="AlphaFoldDB" id="A0A7W5CIX1"/>
<comment type="caution">
    <text evidence="1">The sequence shown here is derived from an EMBL/GenBank/DDBJ whole genome shotgun (WGS) entry which is preliminary data.</text>
</comment>
<dbReference type="RefSeq" id="WP_183419512.1">
    <property type="nucleotide sequence ID" value="NZ_JACHXY010000002.1"/>
</dbReference>
<evidence type="ECO:0000313" key="2">
    <source>
        <dbReference type="Proteomes" id="UP000543579"/>
    </source>
</evidence>
<organism evidence="1 2">
    <name type="scientific">Microbacterium proteolyticum</name>
    <dbReference type="NCBI Taxonomy" id="1572644"/>
    <lineage>
        <taxon>Bacteria</taxon>
        <taxon>Bacillati</taxon>
        <taxon>Actinomycetota</taxon>
        <taxon>Actinomycetes</taxon>
        <taxon>Micrococcales</taxon>
        <taxon>Microbacteriaceae</taxon>
        <taxon>Microbacterium</taxon>
    </lineage>
</organism>
<dbReference type="EMBL" id="JACHXY010000002">
    <property type="protein sequence ID" value="MBB3158040.1"/>
    <property type="molecule type" value="Genomic_DNA"/>
</dbReference>
<accession>A0A7W5CIX1</accession>
<name>A0A7W5CIX1_9MICO</name>
<dbReference type="Proteomes" id="UP000543579">
    <property type="component" value="Unassembled WGS sequence"/>
</dbReference>